<proteinExistence type="predicted"/>
<reference evidence="1" key="1">
    <citation type="submission" date="2021-01" db="EMBL/GenBank/DDBJ databases">
        <authorList>
            <person name="Corre E."/>
            <person name="Pelletier E."/>
            <person name="Niang G."/>
            <person name="Scheremetjew M."/>
            <person name="Finn R."/>
            <person name="Kale V."/>
            <person name="Holt S."/>
            <person name="Cochrane G."/>
            <person name="Meng A."/>
            <person name="Brown T."/>
            <person name="Cohen L."/>
        </authorList>
    </citation>
    <scope>NUCLEOTIDE SEQUENCE</scope>
    <source>
        <strain evidence="1">CCMP1510</strain>
    </source>
</reference>
<name>A0A7S3NJF8_9STRA</name>
<protein>
    <submittedName>
        <fullName evidence="1">Uncharacterized protein</fullName>
    </submittedName>
</protein>
<sequence>MNRKIIQVLLLSTKILSDVCYTEPSHFVLDALAHGHWAHTEGNYRDVKSSAVVNAIVSQRDFNASKVRTKYEWVSSGERVALGNISYGNLRCPLEEYVHACGSGLGSHNENFDWHIAGLKEWDRSGKGDKIGIEKRFPTWRKTWLMHDGIESWKYRRWEPSNCFMPYFDGAALVDALRGGRELKMIGDSTMRELFIATGCMIPREYILDYQIKWDIKHGPRYRLLSGSQVKLKNGGKIWYSDGRMNTSPFGRGNRRDILIQHADLHQQGRIRSIVKKYADNIIQAFESDSDLGIIESQKKLSFREALNRSPWQIYFQKSVQHFLKANDHTANSLHSCNVNGEYTKVGLEKFHTCRLCSHYDEGMQEQEARLSGFIPVISNHVLLNVGAAHPTTFYTDCTHFCQPGPQDALVTSMAAIIIHYHNATNFYDQVTMSPFWQDRRREQKEKESTTRH</sequence>
<gene>
    <name evidence="1" type="ORF">ALAG00032_LOCUS5113</name>
</gene>
<accession>A0A7S3NJF8</accession>
<organism evidence="1">
    <name type="scientific">Aureoumbra lagunensis</name>
    <dbReference type="NCBI Taxonomy" id="44058"/>
    <lineage>
        <taxon>Eukaryota</taxon>
        <taxon>Sar</taxon>
        <taxon>Stramenopiles</taxon>
        <taxon>Ochrophyta</taxon>
        <taxon>Pelagophyceae</taxon>
        <taxon>Pelagomonadales</taxon>
        <taxon>Aureoumbra</taxon>
    </lineage>
</organism>
<dbReference type="EMBL" id="HBIJ01007258">
    <property type="protein sequence ID" value="CAE0364372.1"/>
    <property type="molecule type" value="Transcribed_RNA"/>
</dbReference>
<evidence type="ECO:0000313" key="1">
    <source>
        <dbReference type="EMBL" id="CAE0364372.1"/>
    </source>
</evidence>
<dbReference type="AlphaFoldDB" id="A0A7S3NJF8"/>